<keyword evidence="1" id="KW-0732">Signal</keyword>
<name>A0A7Z7I2K5_9BURK</name>
<comment type="caution">
    <text evidence="2">The sequence shown here is derived from an EMBL/GenBank/DDBJ whole genome shotgun (WGS) entry which is preliminary data.</text>
</comment>
<keyword evidence="3" id="KW-1185">Reference proteome</keyword>
<accession>A0A7Z7I2K5</accession>
<feature type="chain" id="PRO_5030767636" evidence="1">
    <location>
        <begin position="32"/>
        <end position="162"/>
    </location>
</feature>
<sequence>MFIRPSPMKRHPIRGSILGALLLALAATAVGEPTRRPHGKNHVAVAEEVAPAPPQPTLDPTIPPVGQQPKYLRPSELNYATRLAQSPDAAPPVFQADARPGAPRGPMNQAAQFDSYGLLPSPVHPQVAPLVAIGDWNFSAAAHVPLTHGRDTGAAISAQHEF</sequence>
<gene>
    <name evidence="2" type="ORF">SAMN05446927_1140</name>
</gene>
<proteinExistence type="predicted"/>
<evidence type="ECO:0000313" key="3">
    <source>
        <dbReference type="Proteomes" id="UP000219522"/>
    </source>
</evidence>
<dbReference type="Proteomes" id="UP000219522">
    <property type="component" value="Unassembled WGS sequence"/>
</dbReference>
<evidence type="ECO:0000313" key="2">
    <source>
        <dbReference type="EMBL" id="SOE56004.1"/>
    </source>
</evidence>
<protein>
    <submittedName>
        <fullName evidence="2">Uncharacterized protein</fullName>
    </submittedName>
</protein>
<feature type="signal peptide" evidence="1">
    <location>
        <begin position="1"/>
        <end position="31"/>
    </location>
</feature>
<reference evidence="2 3" key="1">
    <citation type="submission" date="2017-09" db="EMBL/GenBank/DDBJ databases">
        <authorList>
            <person name="Varghese N."/>
            <person name="Submissions S."/>
        </authorList>
    </citation>
    <scope>NUCLEOTIDE SEQUENCE [LARGE SCALE GENOMIC DNA]</scope>
    <source>
        <strain evidence="2 3">OK806</strain>
    </source>
</reference>
<evidence type="ECO:0000256" key="1">
    <source>
        <dbReference type="SAM" id="SignalP"/>
    </source>
</evidence>
<organism evidence="2 3">
    <name type="scientific">Caballeronia arationis</name>
    <dbReference type="NCBI Taxonomy" id="1777142"/>
    <lineage>
        <taxon>Bacteria</taxon>
        <taxon>Pseudomonadati</taxon>
        <taxon>Pseudomonadota</taxon>
        <taxon>Betaproteobacteria</taxon>
        <taxon>Burkholderiales</taxon>
        <taxon>Burkholderiaceae</taxon>
        <taxon>Caballeronia</taxon>
    </lineage>
</organism>
<dbReference type="RefSeq" id="WP_062643363.1">
    <property type="nucleotide sequence ID" value="NZ_FCOG02000194.1"/>
</dbReference>
<dbReference type="AlphaFoldDB" id="A0A7Z7I2K5"/>
<dbReference type="EMBL" id="OCSU01000001">
    <property type="protein sequence ID" value="SOE56004.1"/>
    <property type="molecule type" value="Genomic_DNA"/>
</dbReference>
<dbReference type="OrthoDB" id="9095986at2"/>